<evidence type="ECO:0000313" key="3">
    <source>
        <dbReference type="Proteomes" id="UP000575898"/>
    </source>
</evidence>
<name>A0A840MMD4_9PROT</name>
<sequence length="259" mass="26465">MELLVIKLFGAPMFIGLASMAGKRWGQAVAGFLGGLPMVAGPIILALWLQHGASFAAAAARAIPAGLLGIAAHILLFGLASQRFGWLASLLIGWAGFLVVGLGLVVMGQADQAWVSVAAMLSLILAARLVPHPVAPPTDTHLPKAELAARMGAALLLVVVLTTLASRLGTTLTGVLTVFPVASSVMPAFTFATAGRNALLVQLKGFCAGMTGLGAFAITVGLGLVDLGGWAFCLAVALSISTALIISHLLRRLEPTTSD</sequence>
<feature type="transmembrane region" description="Helical" evidence="1">
    <location>
        <begin position="84"/>
        <end position="107"/>
    </location>
</feature>
<feature type="transmembrane region" description="Helical" evidence="1">
    <location>
        <begin position="229"/>
        <end position="250"/>
    </location>
</feature>
<dbReference type="EMBL" id="JACHHY010000007">
    <property type="protein sequence ID" value="MBB5018097.1"/>
    <property type="molecule type" value="Genomic_DNA"/>
</dbReference>
<proteinExistence type="predicted"/>
<keyword evidence="3" id="KW-1185">Reference proteome</keyword>
<dbReference type="Proteomes" id="UP000575898">
    <property type="component" value="Unassembled WGS sequence"/>
</dbReference>
<evidence type="ECO:0000313" key="2">
    <source>
        <dbReference type="EMBL" id="MBB5018097.1"/>
    </source>
</evidence>
<evidence type="ECO:0000256" key="1">
    <source>
        <dbReference type="SAM" id="Phobius"/>
    </source>
</evidence>
<organism evidence="2 3">
    <name type="scientific">Chitinivorax tropicus</name>
    <dbReference type="NCBI Taxonomy" id="714531"/>
    <lineage>
        <taxon>Bacteria</taxon>
        <taxon>Pseudomonadati</taxon>
        <taxon>Pseudomonadota</taxon>
        <taxon>Betaproteobacteria</taxon>
        <taxon>Chitinivorax</taxon>
    </lineage>
</organism>
<feature type="transmembrane region" description="Helical" evidence="1">
    <location>
        <begin position="113"/>
        <end position="135"/>
    </location>
</feature>
<keyword evidence="1" id="KW-0472">Membrane</keyword>
<accession>A0A840MMD4</accession>
<gene>
    <name evidence="2" type="ORF">HNQ59_001382</name>
</gene>
<feature type="transmembrane region" description="Helical" evidence="1">
    <location>
        <begin position="55"/>
        <end position="77"/>
    </location>
</feature>
<keyword evidence="1" id="KW-1133">Transmembrane helix</keyword>
<dbReference type="AlphaFoldDB" id="A0A840MMD4"/>
<reference evidence="2 3" key="1">
    <citation type="submission" date="2020-08" db="EMBL/GenBank/DDBJ databases">
        <title>Genomic Encyclopedia of Type Strains, Phase IV (KMG-IV): sequencing the most valuable type-strain genomes for metagenomic binning, comparative biology and taxonomic classification.</title>
        <authorList>
            <person name="Goeker M."/>
        </authorList>
    </citation>
    <scope>NUCLEOTIDE SEQUENCE [LARGE SCALE GENOMIC DNA]</scope>
    <source>
        <strain evidence="2 3">DSM 27165</strain>
    </source>
</reference>
<keyword evidence="1" id="KW-0812">Transmembrane</keyword>
<protein>
    <submittedName>
        <fullName evidence="2">MFS family permease</fullName>
    </submittedName>
</protein>
<feature type="transmembrane region" description="Helical" evidence="1">
    <location>
        <begin position="147"/>
        <end position="166"/>
    </location>
</feature>
<dbReference type="RefSeq" id="WP_184036868.1">
    <property type="nucleotide sequence ID" value="NZ_JACHHY010000007.1"/>
</dbReference>
<comment type="caution">
    <text evidence="2">The sequence shown here is derived from an EMBL/GenBank/DDBJ whole genome shotgun (WGS) entry which is preliminary data.</text>
</comment>
<feature type="transmembrane region" description="Helical" evidence="1">
    <location>
        <begin position="29"/>
        <end position="49"/>
    </location>
</feature>
<feature type="transmembrane region" description="Helical" evidence="1">
    <location>
        <begin position="172"/>
        <end position="194"/>
    </location>
</feature>
<feature type="transmembrane region" description="Helical" evidence="1">
    <location>
        <begin position="206"/>
        <end position="223"/>
    </location>
</feature>